<dbReference type="Pfam" id="PF00106">
    <property type="entry name" value="adh_short"/>
    <property type="match status" value="1"/>
</dbReference>
<dbReference type="InterPro" id="IPR051468">
    <property type="entry name" value="Fungal_SecMetab_SDRs"/>
</dbReference>
<name>A0A914UNW2_9BILA</name>
<dbReference type="PANTHER" id="PTHR43544">
    <property type="entry name" value="SHORT-CHAIN DEHYDROGENASE/REDUCTASE"/>
    <property type="match status" value="1"/>
</dbReference>
<evidence type="ECO:0000256" key="1">
    <source>
        <dbReference type="ARBA" id="ARBA00022857"/>
    </source>
</evidence>
<evidence type="ECO:0000256" key="2">
    <source>
        <dbReference type="ARBA" id="ARBA00023002"/>
    </source>
</evidence>
<dbReference type="InterPro" id="IPR036291">
    <property type="entry name" value="NAD(P)-bd_dom_sf"/>
</dbReference>
<comment type="similarity">
    <text evidence="3">Belongs to the short-chain dehydrogenases/reductases (SDR) family.</text>
</comment>
<evidence type="ECO:0000256" key="3">
    <source>
        <dbReference type="RuleBase" id="RU000363"/>
    </source>
</evidence>
<dbReference type="PRINTS" id="PR00081">
    <property type="entry name" value="GDHRDH"/>
</dbReference>
<keyword evidence="4" id="KW-1185">Reference proteome</keyword>
<dbReference type="CDD" id="cd05325">
    <property type="entry name" value="carb_red_sniffer_like_SDR_c"/>
    <property type="match status" value="1"/>
</dbReference>
<dbReference type="GO" id="GO:0005737">
    <property type="term" value="C:cytoplasm"/>
    <property type="evidence" value="ECO:0007669"/>
    <property type="project" value="TreeGrafter"/>
</dbReference>
<evidence type="ECO:0000313" key="4">
    <source>
        <dbReference type="Proteomes" id="UP000887566"/>
    </source>
</evidence>
<keyword evidence="1" id="KW-0521">NADP</keyword>
<proteinExistence type="inferred from homology"/>
<dbReference type="WBParaSite" id="PSAMB.scaffold1146size35279.g11224.t1">
    <property type="protein sequence ID" value="PSAMB.scaffold1146size35279.g11224.t1"/>
    <property type="gene ID" value="PSAMB.scaffold1146size35279.g11224"/>
</dbReference>
<evidence type="ECO:0000313" key="5">
    <source>
        <dbReference type="WBParaSite" id="PSAMB.scaffold1146size35279.g11224.t1"/>
    </source>
</evidence>
<dbReference type="PRINTS" id="PR00080">
    <property type="entry name" value="SDRFAMILY"/>
</dbReference>
<dbReference type="Gene3D" id="3.40.50.720">
    <property type="entry name" value="NAD(P)-binding Rossmann-like Domain"/>
    <property type="match status" value="1"/>
</dbReference>
<dbReference type="AlphaFoldDB" id="A0A914UNW2"/>
<dbReference type="InterPro" id="IPR002347">
    <property type="entry name" value="SDR_fam"/>
</dbReference>
<accession>A0A914UNW2</accession>
<reference evidence="5" key="1">
    <citation type="submission" date="2022-11" db="UniProtKB">
        <authorList>
            <consortium name="WormBaseParasite"/>
        </authorList>
    </citation>
    <scope>IDENTIFICATION</scope>
</reference>
<dbReference type="SUPFAM" id="SSF51735">
    <property type="entry name" value="NAD(P)-binding Rossmann-fold domains"/>
    <property type="match status" value="1"/>
</dbReference>
<dbReference type="GO" id="GO:0016491">
    <property type="term" value="F:oxidoreductase activity"/>
    <property type="evidence" value="ECO:0007669"/>
    <property type="project" value="UniProtKB-KW"/>
</dbReference>
<dbReference type="Proteomes" id="UP000887566">
    <property type="component" value="Unplaced"/>
</dbReference>
<organism evidence="4 5">
    <name type="scientific">Plectus sambesii</name>
    <dbReference type="NCBI Taxonomy" id="2011161"/>
    <lineage>
        <taxon>Eukaryota</taxon>
        <taxon>Metazoa</taxon>
        <taxon>Ecdysozoa</taxon>
        <taxon>Nematoda</taxon>
        <taxon>Chromadorea</taxon>
        <taxon>Plectida</taxon>
        <taxon>Plectina</taxon>
        <taxon>Plectoidea</taxon>
        <taxon>Plectidae</taxon>
        <taxon>Plectus</taxon>
    </lineage>
</organism>
<protein>
    <submittedName>
        <fullName evidence="5">Uncharacterized protein</fullName>
    </submittedName>
</protein>
<sequence length="258" mass="26981">MHPRSVLVTGASRGIGLEFIKQLAAIKNGPVHVFAACRNPDAAGNLQSVIKDHPQVHPVHLDVEDDASILSAVEKVQSILKTTDDGLTLLINNAGICDKQGTGFSVPGAERAVFQHHMNINSIGPVMVTQAFLPLLKKASAMSNSAKMGAHKAAIVNISSILGSIGENTMGSKAIANVAYRMSKTALNQLGKTLSVDLKSDGILVASFCPGWVQTDMGGAQAAVKVNDSVSALLGSIEKLTDEHSGGYFNRTGGKIAF</sequence>
<keyword evidence="2" id="KW-0560">Oxidoreductase</keyword>
<dbReference type="PANTHER" id="PTHR43544:SF7">
    <property type="entry name" value="NADB-LER2"/>
    <property type="match status" value="1"/>
</dbReference>